<dbReference type="InterPro" id="IPR036390">
    <property type="entry name" value="WH_DNA-bd_sf"/>
</dbReference>
<dbReference type="AlphaFoldDB" id="A0A7C9IQX3"/>
<evidence type="ECO:0000256" key="2">
    <source>
        <dbReference type="ARBA" id="ARBA00023015"/>
    </source>
</evidence>
<dbReference type="GO" id="GO:0043565">
    <property type="term" value="F:sequence-specific DNA binding"/>
    <property type="evidence" value="ECO:0007669"/>
    <property type="project" value="TreeGrafter"/>
</dbReference>
<dbReference type="PROSITE" id="PS50931">
    <property type="entry name" value="HTH_LYSR"/>
    <property type="match status" value="1"/>
</dbReference>
<sequence>MPAEPDWNDFRVILALGRAGSVAGAAHLLKVDPSTVSRRLAAAETAFRAVLVVREARAFSLTREGKSAFAAAEAMEAVADRARAEIRDARGSLEGVVRIACPPVAVRYLEDFPGAVASEHPGIGVELLSGRAPVNLAKGEADISIRAVRQADMDLAVAHSFGLGSGVFAAESYIEAQGRPSTPEDIAAHALVRYAEAFLHMPPFAWIEQFARPGKPGIRVDNIDMAQHRIASGSGIGVLYCIAGDADDRLVRLFEEPIDVTDMNIVYHQSMRGSARLRAVLDLLVAFHIERRATLVGRKS</sequence>
<accession>A0A7C9IQX3</accession>
<dbReference type="EMBL" id="WUPT01000001">
    <property type="protein sequence ID" value="MXQ06786.1"/>
    <property type="molecule type" value="Genomic_DNA"/>
</dbReference>
<dbReference type="Gene3D" id="1.10.10.10">
    <property type="entry name" value="Winged helix-like DNA-binding domain superfamily/Winged helix DNA-binding domain"/>
    <property type="match status" value="1"/>
</dbReference>
<dbReference type="GO" id="GO:0006351">
    <property type="term" value="P:DNA-templated transcription"/>
    <property type="evidence" value="ECO:0007669"/>
    <property type="project" value="TreeGrafter"/>
</dbReference>
<dbReference type="InterPro" id="IPR005119">
    <property type="entry name" value="LysR_subst-bd"/>
</dbReference>
<evidence type="ECO:0000256" key="1">
    <source>
        <dbReference type="ARBA" id="ARBA00009437"/>
    </source>
</evidence>
<comment type="caution">
    <text evidence="6">The sequence shown here is derived from an EMBL/GenBank/DDBJ whole genome shotgun (WGS) entry which is preliminary data.</text>
</comment>
<keyword evidence="2" id="KW-0805">Transcription regulation</keyword>
<dbReference type="RefSeq" id="WP_160762705.1">
    <property type="nucleotide sequence ID" value="NZ_WUPT01000001.1"/>
</dbReference>
<comment type="similarity">
    <text evidence="1">Belongs to the LysR transcriptional regulatory family.</text>
</comment>
<reference evidence="6 7" key="2">
    <citation type="submission" date="2020-03" db="EMBL/GenBank/DDBJ databases">
        <title>Kangsaoukella pontilimi gen. nov., sp. nov., a new member of the family Rhodobacteraceae isolated from a tidal mudflat.</title>
        <authorList>
            <person name="Kim I.S."/>
        </authorList>
    </citation>
    <scope>NUCLEOTIDE SEQUENCE [LARGE SCALE GENOMIC DNA]</scope>
    <source>
        <strain evidence="6 7">GH1-50</strain>
    </source>
</reference>
<dbReference type="PANTHER" id="PTHR30537:SF3">
    <property type="entry name" value="TRANSCRIPTIONAL REGULATORY PROTEIN"/>
    <property type="match status" value="1"/>
</dbReference>
<evidence type="ECO:0000313" key="6">
    <source>
        <dbReference type="EMBL" id="MXQ06786.1"/>
    </source>
</evidence>
<dbReference type="InterPro" id="IPR058163">
    <property type="entry name" value="LysR-type_TF_proteobact-type"/>
</dbReference>
<gene>
    <name evidence="6" type="ORF">GQ651_02895</name>
</gene>
<name>A0A7C9IQX3_9RHOB</name>
<protein>
    <submittedName>
        <fullName evidence="6">LysR family transcriptional regulator</fullName>
    </submittedName>
</protein>
<evidence type="ECO:0000259" key="5">
    <source>
        <dbReference type="PROSITE" id="PS50931"/>
    </source>
</evidence>
<dbReference type="GO" id="GO:0003700">
    <property type="term" value="F:DNA-binding transcription factor activity"/>
    <property type="evidence" value="ECO:0007669"/>
    <property type="project" value="InterPro"/>
</dbReference>
<dbReference type="Proteomes" id="UP000480350">
    <property type="component" value="Unassembled WGS sequence"/>
</dbReference>
<evidence type="ECO:0000256" key="3">
    <source>
        <dbReference type="ARBA" id="ARBA00023125"/>
    </source>
</evidence>
<dbReference type="SUPFAM" id="SSF46785">
    <property type="entry name" value="Winged helix' DNA-binding domain"/>
    <property type="match status" value="1"/>
</dbReference>
<evidence type="ECO:0000313" key="7">
    <source>
        <dbReference type="Proteomes" id="UP000480350"/>
    </source>
</evidence>
<feature type="domain" description="HTH lysR-type" evidence="5">
    <location>
        <begin position="5"/>
        <end position="62"/>
    </location>
</feature>
<reference evidence="6 7" key="1">
    <citation type="submission" date="2019-12" db="EMBL/GenBank/DDBJ databases">
        <authorList>
            <person name="Lee S.D."/>
        </authorList>
    </citation>
    <scope>NUCLEOTIDE SEQUENCE [LARGE SCALE GENOMIC DNA]</scope>
    <source>
        <strain evidence="6 7">GH1-50</strain>
    </source>
</reference>
<dbReference type="Pfam" id="PF03466">
    <property type="entry name" value="LysR_substrate"/>
    <property type="match status" value="1"/>
</dbReference>
<dbReference type="InterPro" id="IPR000847">
    <property type="entry name" value="LysR_HTH_N"/>
</dbReference>
<dbReference type="SUPFAM" id="SSF53850">
    <property type="entry name" value="Periplasmic binding protein-like II"/>
    <property type="match status" value="1"/>
</dbReference>
<proteinExistence type="inferred from homology"/>
<dbReference type="Pfam" id="PF00126">
    <property type="entry name" value="HTH_1"/>
    <property type="match status" value="1"/>
</dbReference>
<keyword evidence="7" id="KW-1185">Reference proteome</keyword>
<dbReference type="InterPro" id="IPR036388">
    <property type="entry name" value="WH-like_DNA-bd_sf"/>
</dbReference>
<organism evidence="6 7">
    <name type="scientific">Kangsaoukella pontilimi</name>
    <dbReference type="NCBI Taxonomy" id="2691042"/>
    <lineage>
        <taxon>Bacteria</taxon>
        <taxon>Pseudomonadati</taxon>
        <taxon>Pseudomonadota</taxon>
        <taxon>Alphaproteobacteria</taxon>
        <taxon>Rhodobacterales</taxon>
        <taxon>Paracoccaceae</taxon>
        <taxon>Kangsaoukella</taxon>
    </lineage>
</organism>
<evidence type="ECO:0000256" key="4">
    <source>
        <dbReference type="ARBA" id="ARBA00023163"/>
    </source>
</evidence>
<dbReference type="PANTHER" id="PTHR30537">
    <property type="entry name" value="HTH-TYPE TRANSCRIPTIONAL REGULATOR"/>
    <property type="match status" value="1"/>
</dbReference>
<keyword evidence="4" id="KW-0804">Transcription</keyword>
<dbReference type="Gene3D" id="3.40.190.290">
    <property type="match status" value="1"/>
</dbReference>
<keyword evidence="3" id="KW-0238">DNA-binding</keyword>